<organism evidence="1 2">
    <name type="scientific">Treponema saccharophilum DSM 2985</name>
    <dbReference type="NCBI Taxonomy" id="907348"/>
    <lineage>
        <taxon>Bacteria</taxon>
        <taxon>Pseudomonadati</taxon>
        <taxon>Spirochaetota</taxon>
        <taxon>Spirochaetia</taxon>
        <taxon>Spirochaetales</taxon>
        <taxon>Treponemataceae</taxon>
        <taxon>Treponema</taxon>
    </lineage>
</organism>
<reference evidence="1 2" key="1">
    <citation type="submission" date="2011-09" db="EMBL/GenBank/DDBJ databases">
        <title>The draft genome of Treponema saccharophilum DSM 2985.</title>
        <authorList>
            <consortium name="US DOE Joint Genome Institute (JGI-PGF)"/>
            <person name="Lucas S."/>
            <person name="Copeland A."/>
            <person name="Lapidus A."/>
            <person name="Glavina del Rio T."/>
            <person name="Dalin E."/>
            <person name="Tice H."/>
            <person name="Bruce D."/>
            <person name="Goodwin L."/>
            <person name="Pitluck S."/>
            <person name="Peters L."/>
            <person name="Kyrpides N."/>
            <person name="Mavromatis K."/>
            <person name="Ivanova N."/>
            <person name="Markowitz V."/>
            <person name="Cheng J.-F."/>
            <person name="Hugenholtz P."/>
            <person name="Woyke T."/>
            <person name="Wu D."/>
            <person name="Gronow S."/>
            <person name="Wellnitz S."/>
            <person name="Brambilla E."/>
            <person name="Klenk H.-P."/>
            <person name="Eisen J.A."/>
        </authorList>
    </citation>
    <scope>NUCLEOTIDE SEQUENCE [LARGE SCALE GENOMIC DNA]</scope>
    <source>
        <strain evidence="1 2">DSM 2985</strain>
    </source>
</reference>
<comment type="caution">
    <text evidence="1">The sequence shown here is derived from an EMBL/GenBank/DDBJ whole genome shotgun (WGS) entry which is preliminary data.</text>
</comment>
<dbReference type="eggNOG" id="ENOG50335X4">
    <property type="taxonomic scope" value="Bacteria"/>
</dbReference>
<dbReference type="STRING" id="907348.TresaDRAFT_0444"/>
<dbReference type="Pfam" id="PF10962">
    <property type="entry name" value="DUF2764"/>
    <property type="match status" value="1"/>
</dbReference>
<gene>
    <name evidence="1" type="ORF">TresaDRAFT_0444</name>
</gene>
<sequence length="184" mass="20624">MGSQYYLVSQLPEFSVSDDKSVLPITYEYYYDLCSRFLDKKSMKILENLSLEPSQDVGKTGSKLVDSWNDKEKSLRLALAQIRALRMKKKFSAGNESVAPDAVQAARTASGMDSPLAAEQFLNQYRLGVIESMRPADGFSVDAVFGYGLRLQLATRMKKFNAAKGLESYRKIYDSILKAEESSE</sequence>
<evidence type="ECO:0000313" key="2">
    <source>
        <dbReference type="Proteomes" id="UP000003571"/>
    </source>
</evidence>
<dbReference type="RefSeq" id="WP_002705603.1">
    <property type="nucleotide sequence ID" value="NZ_AGRW01000051.1"/>
</dbReference>
<proteinExistence type="predicted"/>
<dbReference type="PATRIC" id="fig|907348.3.peg.2195"/>
<protein>
    <submittedName>
        <fullName evidence="1">Uncharacterized protein</fullName>
    </submittedName>
</protein>
<keyword evidence="2" id="KW-1185">Reference proteome</keyword>
<evidence type="ECO:0000313" key="1">
    <source>
        <dbReference type="EMBL" id="EIC01307.1"/>
    </source>
</evidence>
<name>H7EMM2_9SPIR</name>
<dbReference type="InterPro" id="IPR024492">
    <property type="entry name" value="DUF2764"/>
</dbReference>
<dbReference type="OrthoDB" id="5417808at2"/>
<dbReference type="AlphaFoldDB" id="H7EMM2"/>
<dbReference type="Proteomes" id="UP000003571">
    <property type="component" value="Unassembled WGS sequence"/>
</dbReference>
<dbReference type="EMBL" id="AGRW01000051">
    <property type="protein sequence ID" value="EIC01307.1"/>
    <property type="molecule type" value="Genomic_DNA"/>
</dbReference>
<accession>H7EMM2</accession>